<dbReference type="Proteomes" id="UP001161064">
    <property type="component" value="Unassembled WGS sequence"/>
</dbReference>
<feature type="signal peptide" evidence="1">
    <location>
        <begin position="1"/>
        <end position="33"/>
    </location>
</feature>
<evidence type="ECO:0000313" key="2">
    <source>
        <dbReference type="EMBL" id="GIU66011.1"/>
    </source>
</evidence>
<feature type="chain" id="PRO_5045394919" evidence="1">
    <location>
        <begin position="34"/>
        <end position="452"/>
    </location>
</feature>
<name>A0ABQ4PSN1_9PROT</name>
<organism evidence="2 3">
    <name type="scientific">Candidatus Phycosocius spiralis</name>
    <dbReference type="NCBI Taxonomy" id="2815099"/>
    <lineage>
        <taxon>Bacteria</taxon>
        <taxon>Pseudomonadati</taxon>
        <taxon>Pseudomonadota</taxon>
        <taxon>Alphaproteobacteria</taxon>
        <taxon>Caulobacterales</taxon>
        <taxon>Caulobacterales incertae sedis</taxon>
        <taxon>Candidatus Phycosocius</taxon>
    </lineage>
</organism>
<protein>
    <submittedName>
        <fullName evidence="2">Uncharacterized protein</fullName>
    </submittedName>
</protein>
<comment type="caution">
    <text evidence="2">The sequence shown here is derived from an EMBL/GenBank/DDBJ whole genome shotgun (WGS) entry which is preliminary data.</text>
</comment>
<reference evidence="2" key="2">
    <citation type="journal article" date="2023" name="ISME Commun">
        <title>Characterization of a bloom-associated alphaproteobacterial lineage, 'Candidatus Phycosocius': insights into freshwater algal-bacterial interactions.</title>
        <authorList>
            <person name="Tanabe Y."/>
            <person name="Yamaguchi H."/>
            <person name="Yoshida M."/>
            <person name="Kai A."/>
            <person name="Okazaki Y."/>
        </authorList>
    </citation>
    <scope>NUCLEOTIDE SEQUENCE</scope>
    <source>
        <strain evidence="2">BOTRYCO-1</strain>
    </source>
</reference>
<evidence type="ECO:0000313" key="3">
    <source>
        <dbReference type="Proteomes" id="UP001161064"/>
    </source>
</evidence>
<dbReference type="EMBL" id="BPFZ01000001">
    <property type="protein sequence ID" value="GIU66011.1"/>
    <property type="molecule type" value="Genomic_DNA"/>
</dbReference>
<accession>A0ABQ4PSN1</accession>
<proteinExistence type="predicted"/>
<keyword evidence="3" id="KW-1185">Reference proteome</keyword>
<gene>
    <name evidence="2" type="ORF">PsB1_0165</name>
</gene>
<keyword evidence="1" id="KW-0732">Signal</keyword>
<sequence length="452" mass="49949">MMWKCYKANISFLTFISAVFVLFGAALSTPSLAGERKPQTGSDTLYEIHSEGEKNVPRYEIARTLPSIPAFAVIGKSGSDVVGSSVGADLYVDMGSGNGTLDFGVSLKPYWTIFGRERTIDDFLDPQKTSAFERMLSRSQFSFAIGEKEKKARLGLGFQSSVFDNTDPRTNRAHLDCVKNALAPLTSPPPLLTNADMIWLADAVKESSALKLEIPAKQIAALLVERAQGGITPTALKEEFIYRLKNQGVLEDDRDIFGATLLEIINQAPSQVAAFKPAMTAAQSSREKCFEILRDAFKTQPDLYVGVGQAFHSDSTSLGNLKDAGLSAWVGYNYPLSETAFLNLFGKLVPKQEIEYAKDMKADANVGILAAQAMFAQETWKADITLSHNWRSFDKSGLTDEKFFRYSLNYSVRLYENVWLEIGAGDVSKSLYEDGPFVNVKLRWIKPGKDKQ</sequence>
<dbReference type="RefSeq" id="WP_284358481.1">
    <property type="nucleotide sequence ID" value="NZ_BPFZ01000001.1"/>
</dbReference>
<reference evidence="2" key="1">
    <citation type="submission" date="2021-05" db="EMBL/GenBank/DDBJ databases">
        <authorList>
            <person name="Tanabe Y."/>
        </authorList>
    </citation>
    <scope>NUCLEOTIDE SEQUENCE</scope>
    <source>
        <strain evidence="2">BOTRYCO-1</strain>
    </source>
</reference>
<evidence type="ECO:0000256" key="1">
    <source>
        <dbReference type="SAM" id="SignalP"/>
    </source>
</evidence>